<dbReference type="PANTHER" id="PTHR35866:SF2">
    <property type="entry name" value="YKGJ FAMILY CYSTEINE CLUSTER PROTEIN"/>
    <property type="match status" value="1"/>
</dbReference>
<accession>A0A7G6E150</accession>
<name>A0A7G6E150_THEFR</name>
<dbReference type="RefSeq" id="WP_051966046.1">
    <property type="nucleotide sequence ID" value="NZ_CP045798.1"/>
</dbReference>
<keyword evidence="2" id="KW-1185">Reference proteome</keyword>
<sequence>MNPCVEFVPINIEGKTGIDVVIHSEEATLADYLSALEEYIERGTYQRVRAETGKCEGCDVCCQERVPLTSLDVLVLQKGLAPGLPLGEFFKRFTNVCVSGPVVDITLARQSDEKCIFLNRETRRCLNYNERPLVCRTYICTPLAPRARKLRDTIVNTGEDELVRLWFRSSVKDGLVIHEAWDPEINEEDWSENAWTGKITPQQVYLKDIVPSSLWNELYEKGE</sequence>
<proteinExistence type="predicted"/>
<dbReference type="AlphaFoldDB" id="A0A7G6E150"/>
<evidence type="ECO:0000313" key="1">
    <source>
        <dbReference type="EMBL" id="QNB45804.1"/>
    </source>
</evidence>
<dbReference type="EMBL" id="CP045798">
    <property type="protein sequence ID" value="QNB45804.1"/>
    <property type="molecule type" value="Genomic_DNA"/>
</dbReference>
<dbReference type="PANTHER" id="PTHR35866">
    <property type="entry name" value="PUTATIVE-RELATED"/>
    <property type="match status" value="1"/>
</dbReference>
<dbReference type="OrthoDB" id="277831at2"/>
<protein>
    <submittedName>
        <fullName evidence="1">YkgJ family cysteine cluster protein</fullName>
    </submittedName>
</protein>
<dbReference type="KEGG" id="tfr:BR63_05450"/>
<evidence type="ECO:0000313" key="2">
    <source>
        <dbReference type="Proteomes" id="UP000515847"/>
    </source>
</evidence>
<organism evidence="1 2">
    <name type="scientific">Thermanaerosceptrum fracticalcis</name>
    <dbReference type="NCBI Taxonomy" id="1712410"/>
    <lineage>
        <taxon>Bacteria</taxon>
        <taxon>Bacillati</taxon>
        <taxon>Bacillota</taxon>
        <taxon>Clostridia</taxon>
        <taxon>Eubacteriales</taxon>
        <taxon>Peptococcaceae</taxon>
        <taxon>Thermanaerosceptrum</taxon>
    </lineage>
</organism>
<dbReference type="Proteomes" id="UP000515847">
    <property type="component" value="Chromosome"/>
</dbReference>
<dbReference type="Pfam" id="PF03692">
    <property type="entry name" value="CxxCxxCC"/>
    <property type="match status" value="1"/>
</dbReference>
<reference evidence="1 2" key="1">
    <citation type="journal article" date="2019" name="Front. Microbiol.">
        <title>Thermoanaerosceptrum fracticalcis gen. nov. sp. nov., a Novel Fumarate-Fermenting Microorganism From a Deep Fractured Carbonate Aquifer of the US Great Basin.</title>
        <authorList>
            <person name="Hamilton-Brehm S.D."/>
            <person name="Stewart L.E."/>
            <person name="Zavarin M."/>
            <person name="Caldwell M."/>
            <person name="Lawson P.A."/>
            <person name="Onstott T.C."/>
            <person name="Grzymski J."/>
            <person name="Neveux I."/>
            <person name="Lollar B.S."/>
            <person name="Russell C.E."/>
            <person name="Moser D.P."/>
        </authorList>
    </citation>
    <scope>NUCLEOTIDE SEQUENCE [LARGE SCALE GENOMIC DNA]</scope>
    <source>
        <strain evidence="1 2">DRI-13</strain>
    </source>
</reference>
<dbReference type="InterPro" id="IPR005358">
    <property type="entry name" value="Puta_zinc/iron-chelating_dom"/>
</dbReference>
<gene>
    <name evidence="1" type="ORF">BR63_05450</name>
</gene>